<accession>A0A150HI28</accession>
<keyword evidence="3" id="KW-0560">Oxidoreductase</keyword>
<gene>
    <name evidence="3" type="primary">mco_1</name>
    <name evidence="3" type="ORF">Mlaev_00192</name>
</gene>
<evidence type="ECO:0000313" key="4">
    <source>
        <dbReference type="Proteomes" id="UP000075357"/>
    </source>
</evidence>
<dbReference type="CDD" id="cd13900">
    <property type="entry name" value="CuRO_3_Tth-MCO_like"/>
    <property type="match status" value="1"/>
</dbReference>
<organism evidence="3 4">
    <name type="scientific">Microbacterium laevaniformans</name>
    <dbReference type="NCBI Taxonomy" id="36807"/>
    <lineage>
        <taxon>Bacteria</taxon>
        <taxon>Bacillati</taxon>
        <taxon>Actinomycetota</taxon>
        <taxon>Actinomycetes</taxon>
        <taxon>Micrococcales</taxon>
        <taxon>Microbacteriaceae</taxon>
        <taxon>Microbacterium</taxon>
    </lineage>
</organism>
<dbReference type="Pfam" id="PF07731">
    <property type="entry name" value="Cu-oxidase_2"/>
    <property type="match status" value="1"/>
</dbReference>
<dbReference type="GO" id="GO:0005507">
    <property type="term" value="F:copper ion binding"/>
    <property type="evidence" value="ECO:0007669"/>
    <property type="project" value="InterPro"/>
</dbReference>
<feature type="domain" description="Plastocyanin-like" evidence="2">
    <location>
        <begin position="7"/>
        <end position="105"/>
    </location>
</feature>
<evidence type="ECO:0000256" key="1">
    <source>
        <dbReference type="ARBA" id="ARBA00022723"/>
    </source>
</evidence>
<sequence length="108" mass="12018">MMSFTIDGKEFDPARIDTIVRGGTVEEWTLSNTSPMDHPVHLHVWPMQIVERAGAAVNGVLWQDVVNVPAMSSIRVRIPFDDFTGKTVYHCHILDHEDGGMMGIVNAT</sequence>
<dbReference type="Proteomes" id="UP000075357">
    <property type="component" value="Unassembled WGS sequence"/>
</dbReference>
<dbReference type="SUPFAM" id="SSF49503">
    <property type="entry name" value="Cupredoxins"/>
    <property type="match status" value="1"/>
</dbReference>
<dbReference type="EMBL" id="LRAD01000008">
    <property type="protein sequence ID" value="KXZ61797.1"/>
    <property type="molecule type" value="Genomic_DNA"/>
</dbReference>
<dbReference type="Gene3D" id="2.60.40.420">
    <property type="entry name" value="Cupredoxins - blue copper proteins"/>
    <property type="match status" value="1"/>
</dbReference>
<dbReference type="PROSITE" id="PS00080">
    <property type="entry name" value="MULTICOPPER_OXIDASE2"/>
    <property type="match status" value="1"/>
</dbReference>
<dbReference type="EC" id="1.-.-.-" evidence="3"/>
<dbReference type="InterPro" id="IPR008972">
    <property type="entry name" value="Cupredoxin"/>
</dbReference>
<dbReference type="AlphaFoldDB" id="A0A150HI28"/>
<comment type="caution">
    <text evidence="3">The sequence shown here is derived from an EMBL/GenBank/DDBJ whole genome shotgun (WGS) entry which is preliminary data.</text>
</comment>
<evidence type="ECO:0000313" key="3">
    <source>
        <dbReference type="EMBL" id="KXZ61797.1"/>
    </source>
</evidence>
<dbReference type="InterPro" id="IPR011706">
    <property type="entry name" value="Cu-oxidase_C"/>
</dbReference>
<keyword evidence="1" id="KW-0479">Metal-binding</keyword>
<proteinExistence type="predicted"/>
<name>A0A150HI28_9MICO</name>
<protein>
    <submittedName>
        <fullName evidence="3">Multicopper oxidase mco</fullName>
        <ecNumber evidence="3">1.-.-.-</ecNumber>
    </submittedName>
</protein>
<dbReference type="PATRIC" id="fig|36807.3.peg.196"/>
<evidence type="ECO:0000259" key="2">
    <source>
        <dbReference type="Pfam" id="PF07731"/>
    </source>
</evidence>
<dbReference type="STRING" id="36807.Mlaev_00192"/>
<dbReference type="InterPro" id="IPR002355">
    <property type="entry name" value="Cu_oxidase_Cu_BS"/>
</dbReference>
<keyword evidence="4" id="KW-1185">Reference proteome</keyword>
<reference evidence="3 4" key="1">
    <citation type="submission" date="2016-01" db="EMBL/GenBank/DDBJ databases">
        <title>Draft genome sequences of Microbacterium laevaniformans LCDC 91-0039 and the type strain of Microbacterium hominis LCDC 84-209.</title>
        <authorList>
            <person name="Bernier A.-M."/>
            <person name="Bernard K."/>
        </authorList>
    </citation>
    <scope>NUCLEOTIDE SEQUENCE [LARGE SCALE GENOMIC DNA]</scope>
    <source>
        <strain evidence="3 4">LCDC 91-0039</strain>
    </source>
</reference>
<dbReference type="GO" id="GO:0016491">
    <property type="term" value="F:oxidoreductase activity"/>
    <property type="evidence" value="ECO:0007669"/>
    <property type="project" value="UniProtKB-KW"/>
</dbReference>